<dbReference type="EMBL" id="CAJVPY010066955">
    <property type="protein sequence ID" value="CAG8825735.1"/>
    <property type="molecule type" value="Genomic_DNA"/>
</dbReference>
<feature type="non-terminal residue" evidence="1">
    <location>
        <position position="1"/>
    </location>
</feature>
<accession>A0A9N9PGY6</accession>
<organism evidence="1 2">
    <name type="scientific">Dentiscutata erythropus</name>
    <dbReference type="NCBI Taxonomy" id="1348616"/>
    <lineage>
        <taxon>Eukaryota</taxon>
        <taxon>Fungi</taxon>
        <taxon>Fungi incertae sedis</taxon>
        <taxon>Mucoromycota</taxon>
        <taxon>Glomeromycotina</taxon>
        <taxon>Glomeromycetes</taxon>
        <taxon>Diversisporales</taxon>
        <taxon>Gigasporaceae</taxon>
        <taxon>Dentiscutata</taxon>
    </lineage>
</organism>
<evidence type="ECO:0000313" key="2">
    <source>
        <dbReference type="Proteomes" id="UP000789405"/>
    </source>
</evidence>
<protein>
    <submittedName>
        <fullName evidence="1">22838_t:CDS:1</fullName>
    </submittedName>
</protein>
<dbReference type="OrthoDB" id="2432050at2759"/>
<comment type="caution">
    <text evidence="1">The sequence shown here is derived from an EMBL/GenBank/DDBJ whole genome shotgun (WGS) entry which is preliminary data.</text>
</comment>
<reference evidence="1" key="1">
    <citation type="submission" date="2021-06" db="EMBL/GenBank/DDBJ databases">
        <authorList>
            <person name="Kallberg Y."/>
            <person name="Tangrot J."/>
            <person name="Rosling A."/>
        </authorList>
    </citation>
    <scope>NUCLEOTIDE SEQUENCE</scope>
    <source>
        <strain evidence="1">MA453B</strain>
    </source>
</reference>
<keyword evidence="2" id="KW-1185">Reference proteome</keyword>
<evidence type="ECO:0000313" key="1">
    <source>
        <dbReference type="EMBL" id="CAG8825735.1"/>
    </source>
</evidence>
<gene>
    <name evidence="1" type="ORF">DERYTH_LOCUS27958</name>
</gene>
<name>A0A9N9PGY6_9GLOM</name>
<sequence length="161" mass="18780">LKKVHYNRKRLKQARTLKSVETLSNSALTKHAINFSKAIYTNFQACTNQFYHSNDKPVLESIRYSVKRYAYKVNYSAKDPKKLKQKEESVCRIQDEGYISRDTYSNLAAIEHHLPRVWAISERRKQITQNIAELVPISIIDIQMQAQVDPIEEPDITEIDI</sequence>
<feature type="non-terminal residue" evidence="1">
    <location>
        <position position="161"/>
    </location>
</feature>
<dbReference type="AlphaFoldDB" id="A0A9N9PGY6"/>
<proteinExistence type="predicted"/>
<dbReference type="Proteomes" id="UP000789405">
    <property type="component" value="Unassembled WGS sequence"/>
</dbReference>